<dbReference type="GO" id="GO:0140662">
    <property type="term" value="F:ATP-dependent protein folding chaperone"/>
    <property type="evidence" value="ECO:0007669"/>
    <property type="project" value="InterPro"/>
</dbReference>
<dbReference type="GO" id="GO:0005524">
    <property type="term" value="F:ATP binding"/>
    <property type="evidence" value="ECO:0007669"/>
    <property type="project" value="UniProtKB-KW"/>
</dbReference>
<dbReference type="Gene3D" id="3.90.640.10">
    <property type="entry name" value="Actin, Chain A, domain 4"/>
    <property type="match status" value="1"/>
</dbReference>
<dbReference type="OrthoDB" id="6729741at2759"/>
<dbReference type="PANTHER" id="PTHR19375">
    <property type="entry name" value="HEAT SHOCK PROTEIN 70KDA"/>
    <property type="match status" value="1"/>
</dbReference>
<dbReference type="Pfam" id="PF00012">
    <property type="entry name" value="HSP70"/>
    <property type="match status" value="1"/>
</dbReference>
<reference evidence="6 7" key="1">
    <citation type="journal article" date="2018" name="Elife">
        <title>Firefly genomes illuminate parallel origins of bioluminescence in beetles.</title>
        <authorList>
            <person name="Fallon T.R."/>
            <person name="Lower S.E."/>
            <person name="Chang C.H."/>
            <person name="Bessho-Uehara M."/>
            <person name="Martin G.J."/>
            <person name="Bewick A.J."/>
            <person name="Behringer M."/>
            <person name="Debat H.J."/>
            <person name="Wong I."/>
            <person name="Day J.C."/>
            <person name="Suvorov A."/>
            <person name="Silva C.J."/>
            <person name="Stanger-Hall K.F."/>
            <person name="Hall D.W."/>
            <person name="Schmitz R.J."/>
            <person name="Nelson D.R."/>
            <person name="Lewis S.M."/>
            <person name="Shigenobu S."/>
            <person name="Bybee S.M."/>
            <person name="Larracuente A.M."/>
            <person name="Oba Y."/>
            <person name="Weng J.K."/>
        </authorList>
    </citation>
    <scope>NUCLEOTIDE SEQUENCE [LARGE SCALE GENOMIC DNA]</scope>
    <source>
        <strain evidence="6">1611_PpyrPB1</strain>
        <tissue evidence="6">Whole body</tissue>
    </source>
</reference>
<keyword evidence="3 4" id="KW-0067">ATP-binding</keyword>
<comment type="caution">
    <text evidence="6">The sequence shown here is derived from an EMBL/GenBank/DDBJ whole genome shotgun (WGS) entry which is preliminary data.</text>
</comment>
<dbReference type="InterPro" id="IPR013126">
    <property type="entry name" value="Hsp_70_fam"/>
</dbReference>
<dbReference type="AlphaFoldDB" id="A0A5N4AFD0"/>
<dbReference type="SUPFAM" id="SSF100934">
    <property type="entry name" value="Heat shock protein 70kD (HSP70), C-terminal subdomain"/>
    <property type="match status" value="1"/>
</dbReference>
<evidence type="ECO:0000256" key="1">
    <source>
        <dbReference type="ARBA" id="ARBA00007381"/>
    </source>
</evidence>
<dbReference type="Gene3D" id="1.20.1270.10">
    <property type="match status" value="1"/>
</dbReference>
<dbReference type="SUPFAM" id="SSF53067">
    <property type="entry name" value="Actin-like ATPase domain"/>
    <property type="match status" value="2"/>
</dbReference>
<reference evidence="6" key="2">
    <citation type="submission" date="2019-08" db="EMBL/GenBank/DDBJ databases">
        <authorList>
            <consortium name="Photinus pyralis genome working group"/>
            <person name="Fallon T.R."/>
            <person name="Sander Lower S.E."/>
            <person name="Weng J.-K."/>
        </authorList>
    </citation>
    <scope>NUCLEOTIDE SEQUENCE</scope>
    <source>
        <strain evidence="6">1611_PpyrPB1</strain>
        <tissue evidence="6">Whole body</tissue>
    </source>
</reference>
<dbReference type="EMBL" id="VVIM01000007">
    <property type="protein sequence ID" value="KAB0796037.1"/>
    <property type="molecule type" value="Genomic_DNA"/>
</dbReference>
<dbReference type="CDD" id="cd24028">
    <property type="entry name" value="ASKHA_NBD_HSP70_HSPA1-like"/>
    <property type="match status" value="1"/>
</dbReference>
<dbReference type="EMBL" id="VVIM01000007">
    <property type="protein sequence ID" value="KAB0796042.1"/>
    <property type="molecule type" value="Genomic_DNA"/>
</dbReference>
<comment type="similarity">
    <text evidence="1 4">Belongs to the heat shock protein 70 family.</text>
</comment>
<dbReference type="Gene3D" id="3.30.420.40">
    <property type="match status" value="2"/>
</dbReference>
<dbReference type="PROSITE" id="PS00297">
    <property type="entry name" value="HSP70_1"/>
    <property type="match status" value="1"/>
</dbReference>
<sequence length="637" mass="71875">MAEEFAIGVDLGTTHCCVGVFDPEKNTVDIIENQYGERTTPSYVAFTDEKEIIGKNAKDRVARSPANVVYDSKRLIGRMFKDEYLQHNLSSWCFRLIESEENTPLIQVTKNNMAVTYKPHKISAKLLGYMKKIAEQKKGRKINNAIITVPAYFNYNQRIATRKAAKLAKLHVLKIMSEPTAAALAYVHKNQITDCGNILVFDLGGGTFDVSVISIKGKDITVKATSGNTFLGGRDFDNNLAQFIVEKLKDMYGVDVTKTETAMWRVNCRAEKIKLALSFERSVTLDLPNILNDGREVDLVITREEFETINAHLFRLCLTTVENCLAQGEVNREDVERVLLIGGSTRIPYLRDMLAEYFNDSDKLAQGINPDEAVAYGAAIEAATFKRDKKTSGQRINEVTPLSLGIDVMGNLMSVVIARNTPIPVSVTKTYVTVSDQQKEMALNVYEGERSLVKYNTKIGTCVITLPLRPPGYPVDVTFSIDANGIFDVGCNTETGLYSKLSIDYEKCVSLKSDDMLQDAINNEAKDERENQVILSWIRLREYCIHVKTLLTYKWEDFKDVDKEWLEATIEETARWVRKNKVREGSEMEESAILNKLEEVQSICKPILEQVGYNASDLSIPELYKLYQDQPLHVHLE</sequence>
<dbReference type="InterPro" id="IPR018181">
    <property type="entry name" value="Heat_shock_70_CS"/>
</dbReference>
<protein>
    <submittedName>
        <fullName evidence="6">Uncharacterized protein</fullName>
    </submittedName>
</protein>
<dbReference type="InterPro" id="IPR043129">
    <property type="entry name" value="ATPase_NBD"/>
</dbReference>
<dbReference type="Gene3D" id="2.60.34.10">
    <property type="entry name" value="Substrate Binding Domain Of DNAk, Chain A, domain 1"/>
    <property type="match status" value="1"/>
</dbReference>
<evidence type="ECO:0000313" key="5">
    <source>
        <dbReference type="EMBL" id="KAB0796037.1"/>
    </source>
</evidence>
<evidence type="ECO:0000313" key="7">
    <source>
        <dbReference type="Proteomes" id="UP000327044"/>
    </source>
</evidence>
<dbReference type="InParanoid" id="A0A5N4AFD0"/>
<dbReference type="Proteomes" id="UP000327044">
    <property type="component" value="Unassembled WGS sequence"/>
</dbReference>
<keyword evidence="2 4" id="KW-0547">Nucleotide-binding</keyword>
<evidence type="ECO:0000313" key="6">
    <source>
        <dbReference type="EMBL" id="KAB0796042.1"/>
    </source>
</evidence>
<dbReference type="InterPro" id="IPR029047">
    <property type="entry name" value="HSP70_peptide-bd_sf"/>
</dbReference>
<name>A0A5N4AFD0_PHOPY</name>
<dbReference type="PROSITE" id="PS01036">
    <property type="entry name" value="HSP70_3"/>
    <property type="match status" value="1"/>
</dbReference>
<dbReference type="SUPFAM" id="SSF100920">
    <property type="entry name" value="Heat shock protein 70kD (HSP70), peptide-binding domain"/>
    <property type="match status" value="1"/>
</dbReference>
<proteinExistence type="inferred from homology"/>
<dbReference type="PROSITE" id="PS00329">
    <property type="entry name" value="HSP70_2"/>
    <property type="match status" value="1"/>
</dbReference>
<gene>
    <name evidence="5" type="ORF">PPYR_10098</name>
    <name evidence="6" type="ORF">PPYR_10103</name>
</gene>
<dbReference type="FunFam" id="3.90.640.10:FF:000003">
    <property type="entry name" value="Molecular chaperone DnaK"/>
    <property type="match status" value="1"/>
</dbReference>
<evidence type="ECO:0000256" key="4">
    <source>
        <dbReference type="RuleBase" id="RU003322"/>
    </source>
</evidence>
<organism evidence="6 7">
    <name type="scientific">Photinus pyralis</name>
    <name type="common">Common eastern firefly</name>
    <name type="synonym">Lampyris pyralis</name>
    <dbReference type="NCBI Taxonomy" id="7054"/>
    <lineage>
        <taxon>Eukaryota</taxon>
        <taxon>Metazoa</taxon>
        <taxon>Ecdysozoa</taxon>
        <taxon>Arthropoda</taxon>
        <taxon>Hexapoda</taxon>
        <taxon>Insecta</taxon>
        <taxon>Pterygota</taxon>
        <taxon>Neoptera</taxon>
        <taxon>Endopterygota</taxon>
        <taxon>Coleoptera</taxon>
        <taxon>Polyphaga</taxon>
        <taxon>Elateriformia</taxon>
        <taxon>Elateroidea</taxon>
        <taxon>Lampyridae</taxon>
        <taxon>Lampyrinae</taxon>
        <taxon>Photinus</taxon>
    </lineage>
</organism>
<dbReference type="InterPro" id="IPR029048">
    <property type="entry name" value="HSP70_C_sf"/>
</dbReference>
<keyword evidence="7" id="KW-1185">Reference proteome</keyword>
<evidence type="ECO:0000256" key="3">
    <source>
        <dbReference type="ARBA" id="ARBA00022840"/>
    </source>
</evidence>
<evidence type="ECO:0000256" key="2">
    <source>
        <dbReference type="ARBA" id="ARBA00022741"/>
    </source>
</evidence>
<dbReference type="FunFam" id="3.30.30.30:FF:000005">
    <property type="entry name" value="Heat shock protein ssb1"/>
    <property type="match status" value="1"/>
</dbReference>
<dbReference type="Gene3D" id="3.30.30.30">
    <property type="match status" value="1"/>
</dbReference>
<accession>A0A5N4AFD0</accession>
<dbReference type="PRINTS" id="PR00301">
    <property type="entry name" value="HEATSHOCK70"/>
</dbReference>